<comment type="caution">
    <text evidence="11">The sequence shown here is derived from an EMBL/GenBank/DDBJ whole genome shotgun (WGS) entry which is preliminary data.</text>
</comment>
<gene>
    <name evidence="11" type="ORF">PQJ61_16485</name>
</gene>
<feature type="transmembrane region" description="Helical" evidence="8">
    <location>
        <begin position="84"/>
        <end position="113"/>
    </location>
</feature>
<evidence type="ECO:0000313" key="11">
    <source>
        <dbReference type="EMBL" id="MDC7228362.1"/>
    </source>
</evidence>
<feature type="transmembrane region" description="Helical" evidence="8">
    <location>
        <begin position="152"/>
        <end position="170"/>
    </location>
</feature>
<keyword evidence="5 8" id="KW-0812">Transmembrane</keyword>
<dbReference type="Proteomes" id="UP001221217">
    <property type="component" value="Unassembled WGS sequence"/>
</dbReference>
<evidence type="ECO:0000256" key="1">
    <source>
        <dbReference type="ARBA" id="ARBA00004429"/>
    </source>
</evidence>
<keyword evidence="3" id="KW-1003">Cell membrane</keyword>
<feature type="transmembrane region" description="Helical" evidence="8">
    <location>
        <begin position="367"/>
        <end position="387"/>
    </location>
</feature>
<dbReference type="GO" id="GO:0005886">
    <property type="term" value="C:plasma membrane"/>
    <property type="evidence" value="ECO:0007669"/>
    <property type="project" value="UniProtKB-SubCell"/>
</dbReference>
<dbReference type="NCBIfam" id="TIGR00786">
    <property type="entry name" value="dctM"/>
    <property type="match status" value="1"/>
</dbReference>
<evidence type="ECO:0000259" key="10">
    <source>
        <dbReference type="Pfam" id="PF06808"/>
    </source>
</evidence>
<feature type="transmembrane region" description="Helical" evidence="8">
    <location>
        <begin position="216"/>
        <end position="234"/>
    </location>
</feature>
<feature type="transmembrane region" description="Helical" evidence="8">
    <location>
        <begin position="286"/>
        <end position="314"/>
    </location>
</feature>
<dbReference type="EMBL" id="JAQQAL010000044">
    <property type="protein sequence ID" value="MDC7228362.1"/>
    <property type="molecule type" value="Genomic_DNA"/>
</dbReference>
<feature type="transmembrane region" description="Helical" evidence="8">
    <location>
        <begin position="512"/>
        <end position="545"/>
    </location>
</feature>
<reference evidence="11 12" key="1">
    <citation type="submission" date="2022-12" db="EMBL/GenBank/DDBJ databases">
        <title>Metagenome assembled genome from gulf of manar.</title>
        <authorList>
            <person name="Kohli P."/>
            <person name="Pk S."/>
            <person name="Venkata Ramana C."/>
            <person name="Sasikala C."/>
        </authorList>
    </citation>
    <scope>NUCLEOTIDE SEQUENCE [LARGE SCALE GENOMIC DNA]</scope>
    <source>
        <strain evidence="11">JB008</strain>
    </source>
</reference>
<proteinExistence type="predicted"/>
<dbReference type="PANTHER" id="PTHR33362">
    <property type="entry name" value="SIALIC ACID TRAP TRANSPORTER PERMEASE PROTEIN SIAT-RELATED"/>
    <property type="match status" value="1"/>
</dbReference>
<evidence type="ECO:0000256" key="4">
    <source>
        <dbReference type="ARBA" id="ARBA00022519"/>
    </source>
</evidence>
<feature type="transmembrane region" description="Helical" evidence="8">
    <location>
        <begin position="119"/>
        <end position="140"/>
    </location>
</feature>
<feature type="transmembrane region" description="Helical" evidence="8">
    <location>
        <begin position="596"/>
        <end position="620"/>
    </location>
</feature>
<evidence type="ECO:0000256" key="2">
    <source>
        <dbReference type="ARBA" id="ARBA00022448"/>
    </source>
</evidence>
<keyword evidence="4" id="KW-0997">Cell inner membrane</keyword>
<organism evidence="11 12">
    <name type="scientific">Candidatus Thalassospirochaeta sargassi</name>
    <dbReference type="NCBI Taxonomy" id="3119039"/>
    <lineage>
        <taxon>Bacteria</taxon>
        <taxon>Pseudomonadati</taxon>
        <taxon>Spirochaetota</taxon>
        <taxon>Spirochaetia</taxon>
        <taxon>Spirochaetales</taxon>
        <taxon>Spirochaetaceae</taxon>
        <taxon>Candidatus Thalassospirochaeta</taxon>
    </lineage>
</organism>
<accession>A0AAJ1ML14</accession>
<keyword evidence="7 8" id="KW-0472">Membrane</keyword>
<keyword evidence="6 8" id="KW-1133">Transmembrane helix</keyword>
<dbReference type="Pfam" id="PF06808">
    <property type="entry name" value="DctM"/>
    <property type="match status" value="1"/>
</dbReference>
<evidence type="ECO:0000256" key="6">
    <source>
        <dbReference type="ARBA" id="ARBA00022989"/>
    </source>
</evidence>
<evidence type="ECO:0000313" key="12">
    <source>
        <dbReference type="Proteomes" id="UP001221217"/>
    </source>
</evidence>
<evidence type="ECO:0000259" key="9">
    <source>
        <dbReference type="Pfam" id="PF04290"/>
    </source>
</evidence>
<evidence type="ECO:0000256" key="7">
    <source>
        <dbReference type="ARBA" id="ARBA00023136"/>
    </source>
</evidence>
<evidence type="ECO:0000256" key="5">
    <source>
        <dbReference type="ARBA" id="ARBA00022692"/>
    </source>
</evidence>
<name>A0AAJ1ML14_9SPIO</name>
<feature type="transmembrane region" description="Helical" evidence="8">
    <location>
        <begin position="334"/>
        <end position="355"/>
    </location>
</feature>
<dbReference type="InterPro" id="IPR010656">
    <property type="entry name" value="DctM"/>
</dbReference>
<feature type="transmembrane region" description="Helical" evidence="8">
    <location>
        <begin position="246"/>
        <end position="265"/>
    </location>
</feature>
<keyword evidence="2" id="KW-0813">Transport</keyword>
<dbReference type="AlphaFoldDB" id="A0AAJ1ML14"/>
<feature type="domain" description="Tripartite ATP-independent periplasmic transporters DctQ component" evidence="9">
    <location>
        <begin position="22"/>
        <end position="145"/>
    </location>
</feature>
<dbReference type="GO" id="GO:0022857">
    <property type="term" value="F:transmembrane transporter activity"/>
    <property type="evidence" value="ECO:0007669"/>
    <property type="project" value="TreeGrafter"/>
</dbReference>
<dbReference type="Pfam" id="PF04290">
    <property type="entry name" value="DctQ"/>
    <property type="match status" value="1"/>
</dbReference>
<feature type="transmembrane region" description="Helical" evidence="8">
    <location>
        <begin position="470"/>
        <end position="492"/>
    </location>
</feature>
<evidence type="ECO:0000256" key="8">
    <source>
        <dbReference type="SAM" id="Phobius"/>
    </source>
</evidence>
<feature type="transmembrane region" description="Helical" evidence="8">
    <location>
        <begin position="557"/>
        <end position="584"/>
    </location>
</feature>
<sequence>MKTTKLFRLVEKRAAEIILLALALIPCLQMLIRVLFSADIPDYDMLIKHLTLWTALVAGMATTRDRQHISLGFNENLPEGRFRTAIESIILVSGSAISIATALAALSFSIIGFDANQKIGFISLNILSAIIALSFAVTGIRFITSVENRKKGLLPAGIIIGLILGLPTIINIMYMTPFMPPIWLEDALSVYYIFFEAADIILVILLIVLAVFGLPIFLLLGGAAYILFAGTWSVPEVIPNEIYNLLTGTAIPAIPLFTLTGFVLSEGNSGERLVNLFRAFIGRMPGGLAIMAVLVCAFFTTFTGASGVTILALGGLLSYIMLNSGEYSDQFTKGYITSAGSIGLLFPPSLPIIMYGIQAKISIKDMFLGGIIPGVILVAALSGMGIFHARKARMAGRGHIDESQIPDRLGSLRRASGDLMLPVIILVLYFGGITTLVETGAVAVVYSIILEVFIYRKLKLKELSRIIGKTIPVIGGVLMIIAMAKGLSYFIVDAEIPMYLTSFFSTHVNSPLVFLLLLNIVLLITGCLMDIFSAIMVVAPLIIPLGEMYGIHPVQLGIIFLANLQLGYLTPPVGLNLFLASYAFETPLAKIYRGVIPFFLVLLAMVLLITYVPFFSLSLLG</sequence>
<protein>
    <submittedName>
        <fullName evidence="11">TRAP transporter large permease subunit</fullName>
    </submittedName>
</protein>
<dbReference type="InterPro" id="IPR055348">
    <property type="entry name" value="DctQ"/>
</dbReference>
<evidence type="ECO:0000256" key="3">
    <source>
        <dbReference type="ARBA" id="ARBA00022475"/>
    </source>
</evidence>
<feature type="transmembrane region" description="Helical" evidence="8">
    <location>
        <begin position="419"/>
        <end position="449"/>
    </location>
</feature>
<comment type="subcellular location">
    <subcellularLocation>
        <location evidence="1">Cell inner membrane</location>
        <topology evidence="1">Multi-pass membrane protein</topology>
    </subcellularLocation>
</comment>
<feature type="transmembrane region" description="Helical" evidence="8">
    <location>
        <begin position="190"/>
        <end position="209"/>
    </location>
</feature>
<dbReference type="InterPro" id="IPR004681">
    <property type="entry name" value="TRAP_DctM"/>
</dbReference>
<feature type="domain" description="TRAP C4-dicarboxylate transport system permease DctM subunit" evidence="10">
    <location>
        <begin position="203"/>
        <end position="613"/>
    </location>
</feature>